<reference evidence="5" key="1">
    <citation type="journal article" date="2019" name="Int. J. Syst. Evol. Microbiol.">
        <title>The Global Catalogue of Microorganisms (GCM) 10K type strain sequencing project: providing services to taxonomists for standard genome sequencing and annotation.</title>
        <authorList>
            <consortium name="The Broad Institute Genomics Platform"/>
            <consortium name="The Broad Institute Genome Sequencing Center for Infectious Disease"/>
            <person name="Wu L."/>
            <person name="Ma J."/>
        </authorList>
    </citation>
    <scope>NUCLEOTIDE SEQUENCE [LARGE SCALE GENOMIC DNA]</scope>
    <source>
        <strain evidence="5">KCTC 52416</strain>
    </source>
</reference>
<dbReference type="RefSeq" id="WP_379026175.1">
    <property type="nucleotide sequence ID" value="NZ_JBHRTA010000062.1"/>
</dbReference>
<protein>
    <submittedName>
        <fullName evidence="4">SDR family NAD(P)-dependent oxidoreductase</fullName>
        <ecNumber evidence="4">1.-.-.-</ecNumber>
    </submittedName>
</protein>
<organism evidence="4 5">
    <name type="scientific">Parapedobacter deserti</name>
    <dbReference type="NCBI Taxonomy" id="1912957"/>
    <lineage>
        <taxon>Bacteria</taxon>
        <taxon>Pseudomonadati</taxon>
        <taxon>Bacteroidota</taxon>
        <taxon>Sphingobacteriia</taxon>
        <taxon>Sphingobacteriales</taxon>
        <taxon>Sphingobacteriaceae</taxon>
        <taxon>Parapedobacter</taxon>
    </lineage>
</organism>
<dbReference type="PANTHER" id="PTHR42901:SF1">
    <property type="entry name" value="ALCOHOL DEHYDROGENASE"/>
    <property type="match status" value="1"/>
</dbReference>
<dbReference type="Pfam" id="PF00106">
    <property type="entry name" value="adh_short"/>
    <property type="match status" value="1"/>
</dbReference>
<evidence type="ECO:0000256" key="1">
    <source>
        <dbReference type="ARBA" id="ARBA00006484"/>
    </source>
</evidence>
<evidence type="ECO:0000313" key="4">
    <source>
        <dbReference type="EMBL" id="MFC3200005.1"/>
    </source>
</evidence>
<dbReference type="PRINTS" id="PR00081">
    <property type="entry name" value="GDHRDH"/>
</dbReference>
<gene>
    <name evidence="4" type="ORF">ACFOET_20460</name>
</gene>
<proteinExistence type="inferred from homology"/>
<dbReference type="GO" id="GO:0016491">
    <property type="term" value="F:oxidoreductase activity"/>
    <property type="evidence" value="ECO:0007669"/>
    <property type="project" value="UniProtKB-KW"/>
</dbReference>
<dbReference type="PRINTS" id="PR00080">
    <property type="entry name" value="SDRFAMILY"/>
</dbReference>
<dbReference type="Proteomes" id="UP001595526">
    <property type="component" value="Unassembled WGS sequence"/>
</dbReference>
<dbReference type="InterPro" id="IPR036291">
    <property type="entry name" value="NAD(P)-bd_dom_sf"/>
</dbReference>
<accession>A0ABV7JSN7</accession>
<evidence type="ECO:0000313" key="5">
    <source>
        <dbReference type="Proteomes" id="UP001595526"/>
    </source>
</evidence>
<dbReference type="PANTHER" id="PTHR42901">
    <property type="entry name" value="ALCOHOL DEHYDROGENASE"/>
    <property type="match status" value="1"/>
</dbReference>
<sequence length="264" mass="28675">METEKFALVTGGTSGIGLELARLLAADEYNLVIVARNQQDLDDVSSELSQLHPIKVITIQKDLVNREAPREVADALKAKGIKLDVLVNNAGQGVYGEFIDTDLDRELSIIQLNINACVVLTKYVLKDMVARNSGRILNVSSIAGKVPGPYQAVYHGTKAFIHFFSEAVRNEISDTNVTITSLLPGATDTDFFNKADMNAAKIVQNGDLADPVMVAKDGYKALMEGKDMVISGFKNKAQVAMSGLMSDSKAANQMRKQQEPVDNK</sequence>
<dbReference type="SUPFAM" id="SSF51735">
    <property type="entry name" value="NAD(P)-binding Rossmann-fold domains"/>
    <property type="match status" value="1"/>
</dbReference>
<dbReference type="EMBL" id="JBHRTA010000062">
    <property type="protein sequence ID" value="MFC3200005.1"/>
    <property type="molecule type" value="Genomic_DNA"/>
</dbReference>
<evidence type="ECO:0000256" key="2">
    <source>
        <dbReference type="ARBA" id="ARBA00023002"/>
    </source>
</evidence>
<dbReference type="InterPro" id="IPR002347">
    <property type="entry name" value="SDR_fam"/>
</dbReference>
<dbReference type="PIRSF" id="PIRSF000126">
    <property type="entry name" value="11-beta-HSD1"/>
    <property type="match status" value="1"/>
</dbReference>
<comment type="caution">
    <text evidence="4">The sequence shown here is derived from an EMBL/GenBank/DDBJ whole genome shotgun (WGS) entry which is preliminary data.</text>
</comment>
<comment type="similarity">
    <text evidence="1 3">Belongs to the short-chain dehydrogenases/reductases (SDR) family.</text>
</comment>
<dbReference type="EC" id="1.-.-.-" evidence="4"/>
<dbReference type="Gene3D" id="3.40.50.720">
    <property type="entry name" value="NAD(P)-binding Rossmann-like Domain"/>
    <property type="match status" value="1"/>
</dbReference>
<keyword evidence="5" id="KW-1185">Reference proteome</keyword>
<keyword evidence="2 4" id="KW-0560">Oxidoreductase</keyword>
<evidence type="ECO:0000256" key="3">
    <source>
        <dbReference type="RuleBase" id="RU000363"/>
    </source>
</evidence>
<name>A0ABV7JSN7_9SPHI</name>